<feature type="domain" description="ABC transporter" evidence="5">
    <location>
        <begin position="40"/>
        <end position="269"/>
    </location>
</feature>
<dbReference type="Proteomes" id="UP000010878">
    <property type="component" value="Chromosome"/>
</dbReference>
<keyword evidence="3" id="KW-0067">ATP-binding</keyword>
<evidence type="ECO:0000256" key="4">
    <source>
        <dbReference type="SAM" id="MobiDB-lite"/>
    </source>
</evidence>
<organism evidence="6 7">
    <name type="scientific">Natronococcus occultus SP4</name>
    <dbReference type="NCBI Taxonomy" id="694430"/>
    <lineage>
        <taxon>Archaea</taxon>
        <taxon>Methanobacteriati</taxon>
        <taxon>Methanobacteriota</taxon>
        <taxon>Stenosarchaea group</taxon>
        <taxon>Halobacteria</taxon>
        <taxon>Halobacteriales</taxon>
        <taxon>Natrialbaceae</taxon>
        <taxon>Natronococcus</taxon>
    </lineage>
</organism>
<dbReference type="InterPro" id="IPR051782">
    <property type="entry name" value="ABC_Transporter_VariousFunc"/>
</dbReference>
<dbReference type="PANTHER" id="PTHR42939">
    <property type="entry name" value="ABC TRANSPORTER ATP-BINDING PROTEIN ALBC-RELATED"/>
    <property type="match status" value="1"/>
</dbReference>
<sequence length="280" mass="29680">MTRPTSDDAEDPGENPSDGTEIDPTESADDSADSNGEPAIVATDLTRVYGETTAVSGLDLEVDVGSVYGLLGPNGAGKTTTIRMLTALTPPTRGSGTVAGVPITDRESLVDRVGYLPESPPIYEQLTAREQLEYYGGLCGMDASAIEARMEPLLERLDLAADADDRIVTYSKGMRRKTGLVQAILPAPDVVFLDEPTAGLDPRAARTVRELVTELADAGTTVVLSTHILSVVETVATEVGILRAGELVAEGAPKDLRERLEERTDPTLEDVVLEVTTDAE</sequence>
<dbReference type="eggNOG" id="arCOG00194">
    <property type="taxonomic scope" value="Archaea"/>
</dbReference>
<keyword evidence="1" id="KW-0813">Transport</keyword>
<dbReference type="PANTHER" id="PTHR42939:SF1">
    <property type="entry name" value="ABC TRANSPORTER ATP-BINDING PROTEIN ALBC-RELATED"/>
    <property type="match status" value="1"/>
</dbReference>
<dbReference type="RefSeq" id="WP_015321841.1">
    <property type="nucleotide sequence ID" value="NC_019974.1"/>
</dbReference>
<dbReference type="InterPro" id="IPR027417">
    <property type="entry name" value="P-loop_NTPase"/>
</dbReference>
<gene>
    <name evidence="6" type="ORF">Natoc_2639</name>
</gene>
<evidence type="ECO:0000313" key="7">
    <source>
        <dbReference type="Proteomes" id="UP000010878"/>
    </source>
</evidence>
<keyword evidence="2" id="KW-0547">Nucleotide-binding</keyword>
<accession>L0K084</accession>
<feature type="compositionally biased region" description="Acidic residues" evidence="4">
    <location>
        <begin position="20"/>
        <end position="32"/>
    </location>
</feature>
<dbReference type="CDD" id="cd03230">
    <property type="entry name" value="ABC_DR_subfamily_A"/>
    <property type="match status" value="1"/>
</dbReference>
<evidence type="ECO:0000256" key="1">
    <source>
        <dbReference type="ARBA" id="ARBA00022448"/>
    </source>
</evidence>
<feature type="region of interest" description="Disordered" evidence="4">
    <location>
        <begin position="1"/>
        <end position="37"/>
    </location>
</feature>
<evidence type="ECO:0000259" key="5">
    <source>
        <dbReference type="PROSITE" id="PS50893"/>
    </source>
</evidence>
<dbReference type="STRING" id="694430.Natoc_2639"/>
<dbReference type="SUPFAM" id="SSF52540">
    <property type="entry name" value="P-loop containing nucleoside triphosphate hydrolases"/>
    <property type="match status" value="1"/>
</dbReference>
<dbReference type="Pfam" id="PF00005">
    <property type="entry name" value="ABC_tran"/>
    <property type="match status" value="1"/>
</dbReference>
<dbReference type="AlphaFoldDB" id="L0K084"/>
<dbReference type="HOGENOM" id="CLU_000604_1_2_2"/>
<dbReference type="EMBL" id="CP003929">
    <property type="protein sequence ID" value="AGB38401.1"/>
    <property type="molecule type" value="Genomic_DNA"/>
</dbReference>
<keyword evidence="7" id="KW-1185">Reference proteome</keyword>
<proteinExistence type="predicted"/>
<dbReference type="InterPro" id="IPR003439">
    <property type="entry name" value="ABC_transporter-like_ATP-bd"/>
</dbReference>
<name>L0K084_9EURY</name>
<dbReference type="InterPro" id="IPR003593">
    <property type="entry name" value="AAA+_ATPase"/>
</dbReference>
<dbReference type="OrthoDB" id="87732at2157"/>
<evidence type="ECO:0000256" key="2">
    <source>
        <dbReference type="ARBA" id="ARBA00022741"/>
    </source>
</evidence>
<dbReference type="SMART" id="SM00382">
    <property type="entry name" value="AAA"/>
    <property type="match status" value="1"/>
</dbReference>
<reference evidence="6 7" key="1">
    <citation type="submission" date="2012-11" db="EMBL/GenBank/DDBJ databases">
        <title>FINISHED of Natronococcus occultus SP4, DSM 3396.</title>
        <authorList>
            <consortium name="DOE Joint Genome Institute"/>
            <person name="Eisen J."/>
            <person name="Huntemann M."/>
            <person name="Wei C.-L."/>
            <person name="Han J."/>
            <person name="Detter J.C."/>
            <person name="Han C."/>
            <person name="Tapia R."/>
            <person name="Chen A."/>
            <person name="Kyrpides N."/>
            <person name="Mavromatis K."/>
            <person name="Markowitz V."/>
            <person name="Szeto E."/>
            <person name="Ivanova N."/>
            <person name="Mikhailova N."/>
            <person name="Ovchinnikova G."/>
            <person name="Pagani I."/>
            <person name="Pati A."/>
            <person name="Goodwin L."/>
            <person name="Nordberg H.P."/>
            <person name="Cantor M.N."/>
            <person name="Hua S.X."/>
            <person name="Woyke T."/>
            <person name="Eisen J."/>
            <person name="Klenk H.-P."/>
            <person name="Klenk H.-P."/>
        </authorList>
    </citation>
    <scope>NUCLEOTIDE SEQUENCE [LARGE SCALE GENOMIC DNA]</scope>
    <source>
        <strain evidence="6 7">SP4</strain>
    </source>
</reference>
<protein>
    <submittedName>
        <fullName evidence="6">ABC-type multidrug transport system, ATPase component</fullName>
    </submittedName>
</protein>
<dbReference type="GO" id="GO:0005524">
    <property type="term" value="F:ATP binding"/>
    <property type="evidence" value="ECO:0007669"/>
    <property type="project" value="UniProtKB-KW"/>
</dbReference>
<evidence type="ECO:0000256" key="3">
    <source>
        <dbReference type="ARBA" id="ARBA00022840"/>
    </source>
</evidence>
<evidence type="ECO:0000313" key="6">
    <source>
        <dbReference type="EMBL" id="AGB38401.1"/>
    </source>
</evidence>
<dbReference type="Gene3D" id="3.40.50.300">
    <property type="entry name" value="P-loop containing nucleotide triphosphate hydrolases"/>
    <property type="match status" value="1"/>
</dbReference>
<dbReference type="KEGG" id="nou:Natoc_2639"/>
<dbReference type="GeneID" id="14404426"/>
<dbReference type="PROSITE" id="PS50893">
    <property type="entry name" value="ABC_TRANSPORTER_2"/>
    <property type="match status" value="1"/>
</dbReference>
<dbReference type="GO" id="GO:0016887">
    <property type="term" value="F:ATP hydrolysis activity"/>
    <property type="evidence" value="ECO:0007669"/>
    <property type="project" value="InterPro"/>
</dbReference>